<evidence type="ECO:0000256" key="2">
    <source>
        <dbReference type="SAM" id="MobiDB-lite"/>
    </source>
</evidence>
<accession>A0AA39LBA2</accession>
<dbReference type="PROSITE" id="PS00463">
    <property type="entry name" value="ZN2_CY6_FUNGAL_1"/>
    <property type="match status" value="1"/>
</dbReference>
<dbReference type="SUPFAM" id="SSF57701">
    <property type="entry name" value="Zn2/Cys6 DNA-binding domain"/>
    <property type="match status" value="1"/>
</dbReference>
<dbReference type="GO" id="GO:0000981">
    <property type="term" value="F:DNA-binding transcription factor activity, RNA polymerase II-specific"/>
    <property type="evidence" value="ECO:0007669"/>
    <property type="project" value="InterPro"/>
</dbReference>
<dbReference type="PANTHER" id="PTHR46910:SF40">
    <property type="entry name" value="ZN(II)2CYS6 TRANSCRIPTION FACTOR (EUROFUNG)"/>
    <property type="match status" value="1"/>
</dbReference>
<dbReference type="Pfam" id="PF00172">
    <property type="entry name" value="Zn_clus"/>
    <property type="match status" value="1"/>
</dbReference>
<dbReference type="SMART" id="SM00066">
    <property type="entry name" value="GAL4"/>
    <property type="match status" value="1"/>
</dbReference>
<dbReference type="CDD" id="cd00067">
    <property type="entry name" value="GAL4"/>
    <property type="match status" value="1"/>
</dbReference>
<protein>
    <recommendedName>
        <fullName evidence="3">Zn(2)-C6 fungal-type domain-containing protein</fullName>
    </recommendedName>
</protein>
<keyword evidence="1" id="KW-0539">Nucleus</keyword>
<proteinExistence type="predicted"/>
<feature type="compositionally biased region" description="Low complexity" evidence="2">
    <location>
        <begin position="90"/>
        <end position="99"/>
    </location>
</feature>
<dbReference type="InterPro" id="IPR050987">
    <property type="entry name" value="AtrR-like"/>
</dbReference>
<dbReference type="PROSITE" id="PS50048">
    <property type="entry name" value="ZN2_CY6_FUNGAL_2"/>
    <property type="match status" value="1"/>
</dbReference>
<name>A0AA39LBA2_SARSR</name>
<sequence length="589" mass="65601">MRSTKSMYVSRACDVCKRRKVKCDGVEPCANCNTSKLACSYNIQPRRRGRAVNKRPLDPKEDSNDPLSPLRPGSSPFSNKSRPTLSATTPSIPESPASAVSVAPPFPVIYGAYNAELDAIGICTSLLDCYDSLHSGQDIRDLAHHCIDLWMAFLYPVIPAGHEPTLRSAVSVFSRVSRPSALGPASALHRDSPQLAYMKSFALITAVCAYVCSAAPASLVPLKDACASPFLQASRAMLSSYEIYDLEEPDSTSLIIRTWHASAMQNTSGKHGAAAQTHMGAELLALRLRLYDEASVLKYTPHEAQQLRAIFWLLFHSDKASVAFSSRIYVLHEPSFDGDVTVQEYGDLSISPHLDVTRKFNNPSLDPYIHASFHNKRRMWLAAADLIKAVRYHPVIQITSPQSQAPSPATIRLGHGDIQQSELERLTAMYIKFRGSMEVRPLWTSLPEQPLRPDGTADPETTEYRERTCWALRSNVMTSFHCLRLIILQECCSRGLHSVMGLENSEPLLAVWKMDIVQEFLSELQLVPFECYKMQGEPGVQRIRQVGSRMLELVHNAPDEDIKMRAEAQCQQILDYLAKLDSKHSDELG</sequence>
<dbReference type="AlphaFoldDB" id="A0AA39LBA2"/>
<organism evidence="4 5">
    <name type="scientific">Sarocladium strictum</name>
    <name type="common">Black bundle disease fungus</name>
    <name type="synonym">Acremonium strictum</name>
    <dbReference type="NCBI Taxonomy" id="5046"/>
    <lineage>
        <taxon>Eukaryota</taxon>
        <taxon>Fungi</taxon>
        <taxon>Dikarya</taxon>
        <taxon>Ascomycota</taxon>
        <taxon>Pezizomycotina</taxon>
        <taxon>Sordariomycetes</taxon>
        <taxon>Hypocreomycetidae</taxon>
        <taxon>Hypocreales</taxon>
        <taxon>Sarocladiaceae</taxon>
        <taxon>Sarocladium</taxon>
    </lineage>
</organism>
<evidence type="ECO:0000313" key="5">
    <source>
        <dbReference type="Proteomes" id="UP001175261"/>
    </source>
</evidence>
<dbReference type="Proteomes" id="UP001175261">
    <property type="component" value="Unassembled WGS sequence"/>
</dbReference>
<dbReference type="Gene3D" id="4.10.240.10">
    <property type="entry name" value="Zn(2)-C6 fungal-type DNA-binding domain"/>
    <property type="match status" value="1"/>
</dbReference>
<evidence type="ECO:0000256" key="1">
    <source>
        <dbReference type="ARBA" id="ARBA00023242"/>
    </source>
</evidence>
<dbReference type="InterPro" id="IPR001138">
    <property type="entry name" value="Zn2Cys6_DnaBD"/>
</dbReference>
<feature type="compositionally biased region" description="Polar residues" evidence="2">
    <location>
        <begin position="75"/>
        <end position="89"/>
    </location>
</feature>
<dbReference type="EMBL" id="JAPDFR010000001">
    <property type="protein sequence ID" value="KAK0390770.1"/>
    <property type="molecule type" value="Genomic_DNA"/>
</dbReference>
<gene>
    <name evidence="4" type="ORF">NLU13_0273</name>
</gene>
<evidence type="ECO:0000259" key="3">
    <source>
        <dbReference type="PROSITE" id="PS50048"/>
    </source>
</evidence>
<feature type="region of interest" description="Disordered" evidence="2">
    <location>
        <begin position="50"/>
        <end position="99"/>
    </location>
</feature>
<dbReference type="GO" id="GO:0008270">
    <property type="term" value="F:zinc ion binding"/>
    <property type="evidence" value="ECO:0007669"/>
    <property type="project" value="InterPro"/>
</dbReference>
<evidence type="ECO:0000313" key="4">
    <source>
        <dbReference type="EMBL" id="KAK0390770.1"/>
    </source>
</evidence>
<reference evidence="4" key="1">
    <citation type="submission" date="2022-10" db="EMBL/GenBank/DDBJ databases">
        <title>Determination and structural analysis of whole genome sequence of Sarocladium strictum F4-1.</title>
        <authorList>
            <person name="Hu L."/>
            <person name="Jiang Y."/>
        </authorList>
    </citation>
    <scope>NUCLEOTIDE SEQUENCE</scope>
    <source>
        <strain evidence="4">F4-1</strain>
    </source>
</reference>
<dbReference type="InterPro" id="IPR036864">
    <property type="entry name" value="Zn2-C6_fun-type_DNA-bd_sf"/>
</dbReference>
<dbReference type="PANTHER" id="PTHR46910">
    <property type="entry name" value="TRANSCRIPTION FACTOR PDR1"/>
    <property type="match status" value="1"/>
</dbReference>
<comment type="caution">
    <text evidence="4">The sequence shown here is derived from an EMBL/GenBank/DDBJ whole genome shotgun (WGS) entry which is preliminary data.</text>
</comment>
<keyword evidence="5" id="KW-1185">Reference proteome</keyword>
<feature type="domain" description="Zn(2)-C6 fungal-type" evidence="3">
    <location>
        <begin position="12"/>
        <end position="41"/>
    </location>
</feature>